<dbReference type="KEGG" id="nsr:NS506_04054"/>
<organism evidence="1 2">
    <name type="scientific">Nocardia seriolae</name>
    <dbReference type="NCBI Taxonomy" id="37332"/>
    <lineage>
        <taxon>Bacteria</taxon>
        <taxon>Bacillati</taxon>
        <taxon>Actinomycetota</taxon>
        <taxon>Actinomycetes</taxon>
        <taxon>Mycobacteriales</taxon>
        <taxon>Nocardiaceae</taxon>
        <taxon>Nocardia</taxon>
    </lineage>
</organism>
<reference evidence="1 2" key="1">
    <citation type="submission" date="2016-10" db="EMBL/GenBank/DDBJ databases">
        <title>Genome sequence of Nocardia seriolae strain EM150506, isolated from Anguila japonica.</title>
        <authorList>
            <person name="Han H.-J."/>
        </authorList>
    </citation>
    <scope>NUCLEOTIDE SEQUENCE [LARGE SCALE GENOMIC DNA]</scope>
    <source>
        <strain evidence="1 2">EM150506</strain>
    </source>
</reference>
<dbReference type="Proteomes" id="UP000180166">
    <property type="component" value="Chromosome"/>
</dbReference>
<evidence type="ECO:0000313" key="1">
    <source>
        <dbReference type="EMBL" id="APA98102.1"/>
    </source>
</evidence>
<protein>
    <submittedName>
        <fullName evidence="1">3-hydroxyacyl-CoA dehydrogenase</fullName>
        <ecNumber evidence="1">1.1.1.35</ecNumber>
        <ecNumber evidence="1">4.2.1.107</ecNumber>
    </submittedName>
</protein>
<evidence type="ECO:0000313" key="2">
    <source>
        <dbReference type="Proteomes" id="UP000180166"/>
    </source>
</evidence>
<accession>A0ABC8AV59</accession>
<gene>
    <name evidence="1" type="ORF">NS506_04054</name>
</gene>
<name>A0ABC8AV59_9NOCA</name>
<dbReference type="EMBL" id="CP017839">
    <property type="protein sequence ID" value="APA98102.1"/>
    <property type="molecule type" value="Genomic_DNA"/>
</dbReference>
<proteinExistence type="predicted"/>
<dbReference type="GO" id="GO:0003857">
    <property type="term" value="F:(3S)-3-hydroxyacyl-CoA dehydrogenase (NAD+) activity"/>
    <property type="evidence" value="ECO:0007669"/>
    <property type="project" value="UniProtKB-EC"/>
</dbReference>
<keyword evidence="1" id="KW-0456">Lyase</keyword>
<sequence length="79" mass="8282">MLDKLPPAYVAGVVGYLMSDECADTATVLVAGGGRVYRVRQFQNKGAVFVAPPSIDEVAAQWDRITDMSGAEPGANPLG</sequence>
<dbReference type="GO" id="GO:0033989">
    <property type="term" value="F:3alpha,7alpha,12alpha-trihydroxy-5beta-cholest-24-enoyl-CoA hydratase activity"/>
    <property type="evidence" value="ECO:0007669"/>
    <property type="project" value="UniProtKB-EC"/>
</dbReference>
<dbReference type="AlphaFoldDB" id="A0ABC8AV59"/>
<keyword evidence="1" id="KW-0560">Oxidoreductase</keyword>
<dbReference type="EC" id="1.1.1.35" evidence="1"/>
<dbReference type="EC" id="4.2.1.107" evidence="1"/>